<gene>
    <name evidence="1" type="ORF">EB796_004932</name>
</gene>
<keyword evidence="2" id="KW-1185">Reference proteome</keyword>
<sequence length="76" mass="8702">MSGSVRHYKMKGGLVLVYSDTTRKHTKVHFLVGNVTSLCKATHKGKEEKYQMYNCISKTKQMANTQLASYRERSTD</sequence>
<comment type="caution">
    <text evidence="1">The sequence shown here is derived from an EMBL/GenBank/DDBJ whole genome shotgun (WGS) entry which is preliminary data.</text>
</comment>
<reference evidence="1" key="1">
    <citation type="submission" date="2020-06" db="EMBL/GenBank/DDBJ databases">
        <title>Draft genome of Bugula neritina, a colonial animal packing powerful symbionts and potential medicines.</title>
        <authorList>
            <person name="Rayko M."/>
        </authorList>
    </citation>
    <scope>NUCLEOTIDE SEQUENCE [LARGE SCALE GENOMIC DNA]</scope>
    <source>
        <strain evidence="1">Kwan_BN1</strain>
    </source>
</reference>
<dbReference type="AlphaFoldDB" id="A0A7J7KDM8"/>
<proteinExistence type="predicted"/>
<accession>A0A7J7KDM8</accession>
<dbReference type="EMBL" id="VXIV02000678">
    <property type="protein sequence ID" value="KAF6036762.1"/>
    <property type="molecule type" value="Genomic_DNA"/>
</dbReference>
<protein>
    <submittedName>
        <fullName evidence="1">Uncharacterized protein</fullName>
    </submittedName>
</protein>
<organism evidence="1 2">
    <name type="scientific">Bugula neritina</name>
    <name type="common">Brown bryozoan</name>
    <name type="synonym">Sertularia neritina</name>
    <dbReference type="NCBI Taxonomy" id="10212"/>
    <lineage>
        <taxon>Eukaryota</taxon>
        <taxon>Metazoa</taxon>
        <taxon>Spiralia</taxon>
        <taxon>Lophotrochozoa</taxon>
        <taxon>Bryozoa</taxon>
        <taxon>Gymnolaemata</taxon>
        <taxon>Cheilostomatida</taxon>
        <taxon>Flustrina</taxon>
        <taxon>Buguloidea</taxon>
        <taxon>Bugulidae</taxon>
        <taxon>Bugula</taxon>
    </lineage>
</organism>
<evidence type="ECO:0000313" key="1">
    <source>
        <dbReference type="EMBL" id="KAF6036762.1"/>
    </source>
</evidence>
<name>A0A7J7KDM8_BUGNE</name>
<evidence type="ECO:0000313" key="2">
    <source>
        <dbReference type="Proteomes" id="UP000593567"/>
    </source>
</evidence>
<dbReference type="Proteomes" id="UP000593567">
    <property type="component" value="Unassembled WGS sequence"/>
</dbReference>